<dbReference type="EMBL" id="JANUGX010000043">
    <property type="protein sequence ID" value="MCS0592433.1"/>
    <property type="molecule type" value="Genomic_DNA"/>
</dbReference>
<gene>
    <name evidence="1" type="ORF">NX782_24940</name>
</gene>
<keyword evidence="2" id="KW-1185">Reference proteome</keyword>
<dbReference type="RefSeq" id="WP_258848202.1">
    <property type="nucleotide sequence ID" value="NZ_JANUGX010000043.1"/>
</dbReference>
<evidence type="ECO:0000313" key="2">
    <source>
        <dbReference type="Proteomes" id="UP001205560"/>
    </source>
</evidence>
<evidence type="ECO:0000313" key="1">
    <source>
        <dbReference type="EMBL" id="MCS0592433.1"/>
    </source>
</evidence>
<proteinExistence type="predicted"/>
<reference evidence="1 2" key="1">
    <citation type="submission" date="2022-08" db="EMBL/GenBank/DDBJ databases">
        <title>Reclassification of Massilia species as members of the genera Telluria, Duganella, Pseudoduganella, Mokoshia gen. nov. and Zemynaea gen. nov. using orthogonal and non-orthogonal genome-based approaches.</title>
        <authorList>
            <person name="Bowman J.P."/>
        </authorList>
    </citation>
    <scope>NUCLEOTIDE SEQUENCE [LARGE SCALE GENOMIC DNA]</scope>
    <source>
        <strain evidence="1 2">LMG 28164</strain>
    </source>
</reference>
<dbReference type="Proteomes" id="UP001205560">
    <property type="component" value="Unassembled WGS sequence"/>
</dbReference>
<comment type="caution">
    <text evidence="1">The sequence shown here is derived from an EMBL/GenBank/DDBJ whole genome shotgun (WGS) entry which is preliminary data.</text>
</comment>
<organism evidence="1 2">
    <name type="scientific">Massilia norwichensis</name>
    <dbReference type="NCBI Taxonomy" id="1442366"/>
    <lineage>
        <taxon>Bacteria</taxon>
        <taxon>Pseudomonadati</taxon>
        <taxon>Pseudomonadota</taxon>
        <taxon>Betaproteobacteria</taxon>
        <taxon>Burkholderiales</taxon>
        <taxon>Oxalobacteraceae</taxon>
        <taxon>Telluria group</taxon>
        <taxon>Massilia</taxon>
    </lineage>
</organism>
<accession>A0ABT2ADY6</accession>
<protein>
    <submittedName>
        <fullName evidence="1">Uncharacterized protein</fullName>
    </submittedName>
</protein>
<sequence length="132" mass="14793">MVDDKLDFIELRELALDSARVARACGCGIDRYTEWTRIPVDFPQAQMRTAGTLSEDPYSEPTFAEYHPQGTSYWSAGAPIAPRYYPYNRCTVQQCSVCGRACLTYVEAGGYYVEPRIRALDPALLVDAPEPD</sequence>
<name>A0ABT2ADY6_9BURK</name>